<evidence type="ECO:0000256" key="2">
    <source>
        <dbReference type="SAM" id="MobiDB-lite"/>
    </source>
</evidence>
<dbReference type="OMA" id="FEELAWM"/>
<proteinExistence type="predicted"/>
<dbReference type="STRING" id="945553.A0A0D2M2G5"/>
<accession>A0A0D2M2G5</accession>
<dbReference type="OrthoDB" id="10004862at2759"/>
<reference evidence="4" key="1">
    <citation type="submission" date="2014-04" db="EMBL/GenBank/DDBJ databases">
        <title>Evolutionary Origins and Diversification of the Mycorrhizal Mutualists.</title>
        <authorList>
            <consortium name="DOE Joint Genome Institute"/>
            <consortium name="Mycorrhizal Genomics Consortium"/>
            <person name="Kohler A."/>
            <person name="Kuo A."/>
            <person name="Nagy L.G."/>
            <person name="Floudas D."/>
            <person name="Copeland A."/>
            <person name="Barry K.W."/>
            <person name="Cichocki N."/>
            <person name="Veneault-Fourrey C."/>
            <person name="LaButti K."/>
            <person name="Lindquist E.A."/>
            <person name="Lipzen A."/>
            <person name="Lundell T."/>
            <person name="Morin E."/>
            <person name="Murat C."/>
            <person name="Riley R."/>
            <person name="Ohm R."/>
            <person name="Sun H."/>
            <person name="Tunlid A."/>
            <person name="Henrissat B."/>
            <person name="Grigoriev I.V."/>
            <person name="Hibbett D.S."/>
            <person name="Martin F."/>
        </authorList>
    </citation>
    <scope>NUCLEOTIDE SEQUENCE [LARGE SCALE GENOMIC DNA]</scope>
    <source>
        <strain evidence="4">FD-334 SS-4</strain>
    </source>
</reference>
<organism evidence="3 4">
    <name type="scientific">Hypholoma sublateritium (strain FD-334 SS-4)</name>
    <dbReference type="NCBI Taxonomy" id="945553"/>
    <lineage>
        <taxon>Eukaryota</taxon>
        <taxon>Fungi</taxon>
        <taxon>Dikarya</taxon>
        <taxon>Basidiomycota</taxon>
        <taxon>Agaricomycotina</taxon>
        <taxon>Agaricomycetes</taxon>
        <taxon>Agaricomycetidae</taxon>
        <taxon>Agaricales</taxon>
        <taxon>Agaricineae</taxon>
        <taxon>Strophariaceae</taxon>
        <taxon>Hypholoma</taxon>
    </lineage>
</organism>
<evidence type="ECO:0000256" key="1">
    <source>
        <dbReference type="ARBA" id="ARBA00023002"/>
    </source>
</evidence>
<feature type="region of interest" description="Disordered" evidence="2">
    <location>
        <begin position="374"/>
        <end position="397"/>
    </location>
</feature>
<evidence type="ECO:0000313" key="3">
    <source>
        <dbReference type="EMBL" id="KJA17363.1"/>
    </source>
</evidence>
<keyword evidence="1" id="KW-0560">Oxidoreductase</keyword>
<name>A0A0D2M2G5_HYPSF</name>
<sequence>MTTVIDDNLFPVPSRHGAPNRDLVLPKSRPGVSVASTTTLREVLTDNHTRWHIFFNDKGFHNHTAHAALTLWALGADPAIVKASYEENSSYQRPAFESPGPITITTWKDHLGDETYYQAYLRFFEAELKTKSFSKMFDEYIFSPDANYIKGAERQPEMATRFLEGLLHPMIHIGFGVEFTLPGIFAEGFAQTVVHKSTSSKVAPSRWFELPSAGLVSRFTEVVGFTNKGSTPDIHAFSILARVLKDPELGGFKKPPPQVNFFPELIETYGDAIVKYVDQWTLDGNLEKKVQELLWVNTLLYGVGGAVNKEQFNADFFLMHIVTSSLFLSEVFAEVPRYSQVALLRSYFAACLGWFIGRGRPQLDIAGFFSDPDTARPSAPGPHPTPHEGVNPSPSAPEAVTPNGWLPIIQSTLAHPDDHLPKLQRSLSEYAIHFGLTPAGTFKNTELKDAELIDGTLFIRAAGLTLSRLGWVREGQAPGAWDMSGFFDLPSKL</sequence>
<dbReference type="AlphaFoldDB" id="A0A0D2M2G5"/>
<dbReference type="InterPro" id="IPR025337">
    <property type="entry name" value="Questin_oxidase-like"/>
</dbReference>
<gene>
    <name evidence="3" type="ORF">HYPSUDRAFT_206298</name>
</gene>
<protein>
    <recommendedName>
        <fullName evidence="5">Oxidoreductase AflY</fullName>
    </recommendedName>
</protein>
<dbReference type="Pfam" id="PF14027">
    <property type="entry name" value="Questin_oxidase"/>
    <property type="match status" value="1"/>
</dbReference>
<evidence type="ECO:0000313" key="4">
    <source>
        <dbReference type="Proteomes" id="UP000054270"/>
    </source>
</evidence>
<dbReference type="GO" id="GO:0016491">
    <property type="term" value="F:oxidoreductase activity"/>
    <property type="evidence" value="ECO:0007669"/>
    <property type="project" value="UniProtKB-KW"/>
</dbReference>
<dbReference type="PANTHER" id="PTHR35870:SF1">
    <property type="entry name" value="PROTEIN, PUTATIVE (AFU_ORTHOLOGUE AFUA_5G03330)-RELATED"/>
    <property type="match status" value="1"/>
</dbReference>
<dbReference type="Proteomes" id="UP000054270">
    <property type="component" value="Unassembled WGS sequence"/>
</dbReference>
<keyword evidence="4" id="KW-1185">Reference proteome</keyword>
<evidence type="ECO:0008006" key="5">
    <source>
        <dbReference type="Google" id="ProtNLM"/>
    </source>
</evidence>
<dbReference type="EMBL" id="KN817605">
    <property type="protein sequence ID" value="KJA17363.1"/>
    <property type="molecule type" value="Genomic_DNA"/>
</dbReference>
<dbReference type="PANTHER" id="PTHR35870">
    <property type="entry name" value="PROTEIN, PUTATIVE (AFU_ORTHOLOGUE AFUA_5G03330)-RELATED"/>
    <property type="match status" value="1"/>
</dbReference>